<dbReference type="Pfam" id="PF06983">
    <property type="entry name" value="3-dmu-9_3-mt"/>
    <property type="match status" value="1"/>
</dbReference>
<dbReference type="OrthoDB" id="9795306at2"/>
<sequence length="144" mass="15753">MASPLIQPYLMFGGRCEEALEFYRTALGAQVDMLMRFSESPDPTPPGMLPPGFENKVMHASFRIAGNVLMASDGCEVGAQFKGFSLSISVATEAEADRYFSALSDGGQVQMPLTKTFWSPRFGMLTDRFGIAWMINVVSNEHAA</sequence>
<accession>A0A1H8PSW6</accession>
<proteinExistence type="predicted"/>
<evidence type="ECO:0000313" key="3">
    <source>
        <dbReference type="Proteomes" id="UP000198814"/>
    </source>
</evidence>
<dbReference type="SUPFAM" id="SSF54593">
    <property type="entry name" value="Glyoxalase/Bleomycin resistance protein/Dihydroxybiphenyl dioxygenase"/>
    <property type="match status" value="1"/>
</dbReference>
<protein>
    <submittedName>
        <fullName evidence="2">PhnB protein</fullName>
    </submittedName>
</protein>
<dbReference type="CDD" id="cd06588">
    <property type="entry name" value="PhnB_like"/>
    <property type="match status" value="1"/>
</dbReference>
<organism evidence="2 3">
    <name type="scientific">Nitrosomonas oligotropha</name>
    <dbReference type="NCBI Taxonomy" id="42354"/>
    <lineage>
        <taxon>Bacteria</taxon>
        <taxon>Pseudomonadati</taxon>
        <taxon>Pseudomonadota</taxon>
        <taxon>Betaproteobacteria</taxon>
        <taxon>Nitrosomonadales</taxon>
        <taxon>Nitrosomonadaceae</taxon>
        <taxon>Nitrosomonas</taxon>
    </lineage>
</organism>
<dbReference type="PANTHER" id="PTHR33990:SF1">
    <property type="entry name" value="PROTEIN YJDN"/>
    <property type="match status" value="1"/>
</dbReference>
<dbReference type="EMBL" id="FODO01000010">
    <property type="protein sequence ID" value="SEO45122.1"/>
    <property type="molecule type" value="Genomic_DNA"/>
</dbReference>
<keyword evidence="3" id="KW-1185">Reference proteome</keyword>
<dbReference type="Proteomes" id="UP000198814">
    <property type="component" value="Unassembled WGS sequence"/>
</dbReference>
<feature type="domain" description="PhnB-like" evidence="1">
    <location>
        <begin position="6"/>
        <end position="135"/>
    </location>
</feature>
<evidence type="ECO:0000313" key="2">
    <source>
        <dbReference type="EMBL" id="SEO45122.1"/>
    </source>
</evidence>
<name>A0A1H8PSW6_9PROT</name>
<reference evidence="3" key="1">
    <citation type="submission" date="2016-10" db="EMBL/GenBank/DDBJ databases">
        <authorList>
            <person name="Varghese N."/>
            <person name="Submissions S."/>
        </authorList>
    </citation>
    <scope>NUCLEOTIDE SEQUENCE [LARGE SCALE GENOMIC DNA]</scope>
    <source>
        <strain evidence="3">Nm76</strain>
    </source>
</reference>
<dbReference type="InterPro" id="IPR028973">
    <property type="entry name" value="PhnB-like"/>
</dbReference>
<dbReference type="RefSeq" id="WP_090317927.1">
    <property type="nucleotide sequence ID" value="NZ_FNOE01000008.1"/>
</dbReference>
<dbReference type="AlphaFoldDB" id="A0A1H8PSW6"/>
<dbReference type="PANTHER" id="PTHR33990">
    <property type="entry name" value="PROTEIN YJDN-RELATED"/>
    <property type="match status" value="1"/>
</dbReference>
<dbReference type="Gene3D" id="3.10.180.10">
    <property type="entry name" value="2,3-Dihydroxybiphenyl 1,2-Dioxygenase, domain 1"/>
    <property type="match status" value="1"/>
</dbReference>
<dbReference type="STRING" id="42354.SAMN05216333_11015"/>
<evidence type="ECO:0000259" key="1">
    <source>
        <dbReference type="Pfam" id="PF06983"/>
    </source>
</evidence>
<gene>
    <name evidence="2" type="ORF">SAMN05216333_11015</name>
</gene>
<dbReference type="InterPro" id="IPR029068">
    <property type="entry name" value="Glyas_Bleomycin-R_OHBP_Dase"/>
</dbReference>
<dbReference type="InterPro" id="IPR009725">
    <property type="entry name" value="3_dmu_93_MTrfase"/>
</dbReference>
<dbReference type="PIRSF" id="PIRSF021700">
    <property type="entry name" value="3_dmu_93_MTrfase"/>
    <property type="match status" value="1"/>
</dbReference>